<organism evidence="3 4">
    <name type="scientific">Seminavis robusta</name>
    <dbReference type="NCBI Taxonomy" id="568900"/>
    <lineage>
        <taxon>Eukaryota</taxon>
        <taxon>Sar</taxon>
        <taxon>Stramenopiles</taxon>
        <taxon>Ochrophyta</taxon>
        <taxon>Bacillariophyta</taxon>
        <taxon>Bacillariophyceae</taxon>
        <taxon>Bacillariophycidae</taxon>
        <taxon>Naviculales</taxon>
        <taxon>Naviculaceae</taxon>
        <taxon>Seminavis</taxon>
    </lineage>
</organism>
<feature type="transmembrane region" description="Helical" evidence="2">
    <location>
        <begin position="13"/>
        <end position="36"/>
    </location>
</feature>
<dbReference type="AlphaFoldDB" id="A0A9N8D787"/>
<keyword evidence="4" id="KW-1185">Reference proteome</keyword>
<evidence type="ECO:0000256" key="1">
    <source>
        <dbReference type="SAM" id="MobiDB-lite"/>
    </source>
</evidence>
<reference evidence="3" key="1">
    <citation type="submission" date="2020-06" db="EMBL/GenBank/DDBJ databases">
        <authorList>
            <consortium name="Plant Systems Biology data submission"/>
        </authorList>
    </citation>
    <scope>NUCLEOTIDE SEQUENCE</scope>
    <source>
        <strain evidence="3">D6</strain>
    </source>
</reference>
<evidence type="ECO:0000256" key="2">
    <source>
        <dbReference type="SAM" id="Phobius"/>
    </source>
</evidence>
<name>A0A9N8D787_9STRA</name>
<evidence type="ECO:0000313" key="4">
    <source>
        <dbReference type="Proteomes" id="UP001153069"/>
    </source>
</evidence>
<dbReference type="EMBL" id="CAICTM010000023">
    <property type="protein sequence ID" value="CAB9497632.1"/>
    <property type="molecule type" value="Genomic_DNA"/>
</dbReference>
<keyword evidence="2" id="KW-0812">Transmembrane</keyword>
<protein>
    <submittedName>
        <fullName evidence="3">Uncharacterized protein</fullName>
    </submittedName>
</protein>
<gene>
    <name evidence="3" type="ORF">SEMRO_23_G015760.1</name>
</gene>
<comment type="caution">
    <text evidence="3">The sequence shown here is derived from an EMBL/GenBank/DDBJ whole genome shotgun (WGS) entry which is preliminary data.</text>
</comment>
<feature type="region of interest" description="Disordered" evidence="1">
    <location>
        <begin position="43"/>
        <end position="109"/>
    </location>
</feature>
<keyword evidence="2" id="KW-0472">Membrane</keyword>
<proteinExistence type="predicted"/>
<feature type="compositionally biased region" description="Polar residues" evidence="1">
    <location>
        <begin position="67"/>
        <end position="76"/>
    </location>
</feature>
<evidence type="ECO:0000313" key="3">
    <source>
        <dbReference type="EMBL" id="CAB9497632.1"/>
    </source>
</evidence>
<keyword evidence="2" id="KW-1133">Transmembrane helix</keyword>
<sequence length="128" mass="14183">MTYKSRGRSMTEVLTAAIFLGFLVGFIVVLCVGNFYRAKRASERQRQRRLARMGQKNGGTNELVDSPKSSSTNSGSAAADVETERQHLLARLMPTSRRRNNHVDHDKSDTDSLLFQVNDAQAANLLGV</sequence>
<dbReference type="Proteomes" id="UP001153069">
    <property type="component" value="Unassembled WGS sequence"/>
</dbReference>
<accession>A0A9N8D787</accession>
<dbReference type="OrthoDB" id="46113at2759"/>